<name>A0A0C2YGN2_PARME</name>
<evidence type="ECO:0000256" key="1">
    <source>
        <dbReference type="SAM" id="Phobius"/>
    </source>
</evidence>
<feature type="transmembrane region" description="Helical" evidence="1">
    <location>
        <begin position="12"/>
        <end position="29"/>
    </location>
</feature>
<gene>
    <name evidence="3" type="ORF">CCC_02369</name>
</gene>
<comment type="caution">
    <text evidence="3">The sequence shown here is derived from an EMBL/GenBank/DDBJ whole genome shotgun (WGS) entry which is preliminary data.</text>
</comment>
<keyword evidence="1" id="KW-0472">Membrane</keyword>
<dbReference type="Proteomes" id="UP000031971">
    <property type="component" value="Unassembled WGS sequence"/>
</dbReference>
<dbReference type="RefSeq" id="WP_009867637.1">
    <property type="nucleotide sequence ID" value="NZ_JXSL01000027.1"/>
</dbReference>
<dbReference type="EMBL" id="JXSL01000027">
    <property type="protein sequence ID" value="KIL98919.1"/>
    <property type="molecule type" value="Genomic_DNA"/>
</dbReference>
<evidence type="ECO:0000313" key="3">
    <source>
        <dbReference type="EMBL" id="KIL98919.1"/>
    </source>
</evidence>
<dbReference type="STRING" id="272627.CCC_02369"/>
<dbReference type="AlphaFoldDB" id="A0A0C2YGN2"/>
<protein>
    <submittedName>
        <fullName evidence="3">Permeases of the major facilitator superfamily</fullName>
    </submittedName>
</protein>
<reference evidence="3 4" key="1">
    <citation type="submission" date="2015-01" db="EMBL/GenBank/DDBJ databases">
        <title>Genome Sequence of Magnetospirillum magnetotacticum Strain MS-1.</title>
        <authorList>
            <person name="Marinov G.K."/>
            <person name="Smalley M.D."/>
            <person name="DeSalvo G."/>
        </authorList>
    </citation>
    <scope>NUCLEOTIDE SEQUENCE [LARGE SCALE GENOMIC DNA]</scope>
    <source>
        <strain evidence="3 4">MS-1</strain>
    </source>
</reference>
<proteinExistence type="predicted"/>
<keyword evidence="1" id="KW-0812">Transmembrane</keyword>
<evidence type="ECO:0000259" key="2">
    <source>
        <dbReference type="Pfam" id="PF11127"/>
    </source>
</evidence>
<evidence type="ECO:0000313" key="4">
    <source>
        <dbReference type="Proteomes" id="UP000031971"/>
    </source>
</evidence>
<dbReference type="InterPro" id="IPR021309">
    <property type="entry name" value="YgaP-like_TM"/>
</dbReference>
<keyword evidence="4" id="KW-1185">Reference proteome</keyword>
<dbReference type="Pfam" id="PF11127">
    <property type="entry name" value="YgaP-like_TM"/>
    <property type="match status" value="1"/>
</dbReference>
<feature type="domain" description="Inner membrane protein YgaP-like transmembrane" evidence="2">
    <location>
        <begin position="1"/>
        <end position="59"/>
    </location>
</feature>
<keyword evidence="1" id="KW-1133">Transmembrane helix</keyword>
<feature type="transmembrane region" description="Helical" evidence="1">
    <location>
        <begin position="35"/>
        <end position="56"/>
    </location>
</feature>
<sequence length="61" mass="6396">MDANMGAKDRLIRVAVALVMMGLALGNLIGPWGWIGIIPLVSAALGWCPIYMLAGLSTRGV</sequence>
<accession>A0A0C2YGN2</accession>
<organism evidence="3 4">
    <name type="scientific">Paramagnetospirillum magnetotacticum MS-1</name>
    <dbReference type="NCBI Taxonomy" id="272627"/>
    <lineage>
        <taxon>Bacteria</taxon>
        <taxon>Pseudomonadati</taxon>
        <taxon>Pseudomonadota</taxon>
        <taxon>Alphaproteobacteria</taxon>
        <taxon>Rhodospirillales</taxon>
        <taxon>Magnetospirillaceae</taxon>
        <taxon>Paramagnetospirillum</taxon>
    </lineage>
</organism>